<comment type="caution">
    <text evidence="1">The sequence shown here is derived from an EMBL/GenBank/DDBJ whole genome shotgun (WGS) entry which is preliminary data.</text>
</comment>
<proteinExistence type="predicted"/>
<reference evidence="1" key="1">
    <citation type="journal article" date="2020" name="Stud. Mycol.">
        <title>101 Dothideomycetes genomes: a test case for predicting lifestyles and emergence of pathogens.</title>
        <authorList>
            <person name="Haridas S."/>
            <person name="Albert R."/>
            <person name="Binder M."/>
            <person name="Bloem J."/>
            <person name="Labutti K."/>
            <person name="Salamov A."/>
            <person name="Andreopoulos B."/>
            <person name="Baker S."/>
            <person name="Barry K."/>
            <person name="Bills G."/>
            <person name="Bluhm B."/>
            <person name="Cannon C."/>
            <person name="Castanera R."/>
            <person name="Culley D."/>
            <person name="Daum C."/>
            <person name="Ezra D."/>
            <person name="Gonzalez J."/>
            <person name="Henrissat B."/>
            <person name="Kuo A."/>
            <person name="Liang C."/>
            <person name="Lipzen A."/>
            <person name="Lutzoni F."/>
            <person name="Magnuson J."/>
            <person name="Mondo S."/>
            <person name="Nolan M."/>
            <person name="Ohm R."/>
            <person name="Pangilinan J."/>
            <person name="Park H.-J."/>
            <person name="Ramirez L."/>
            <person name="Alfaro M."/>
            <person name="Sun H."/>
            <person name="Tritt A."/>
            <person name="Yoshinaga Y."/>
            <person name="Zwiers L.-H."/>
            <person name="Turgeon B."/>
            <person name="Goodwin S."/>
            <person name="Spatafora J."/>
            <person name="Crous P."/>
            <person name="Grigoriev I."/>
        </authorList>
    </citation>
    <scope>NUCLEOTIDE SEQUENCE</scope>
    <source>
        <strain evidence="1">ATCC 200398</strain>
    </source>
</reference>
<evidence type="ECO:0000313" key="1">
    <source>
        <dbReference type="EMBL" id="KAF2465285.1"/>
    </source>
</evidence>
<evidence type="ECO:0000313" key="2">
    <source>
        <dbReference type="Proteomes" id="UP000799755"/>
    </source>
</evidence>
<gene>
    <name evidence="1" type="ORF">BDR25DRAFT_318538</name>
</gene>
<dbReference type="EMBL" id="MU003530">
    <property type="protein sequence ID" value="KAF2465285.1"/>
    <property type="molecule type" value="Genomic_DNA"/>
</dbReference>
<sequence length="619" mass="68683">MSFRPRGEDCAALAIPTFVEDDLISFVSFEANSPPAASMKPSSPRPTLPIDLLDEDTSERQGPTSPHQFSKQPDHLSSYTPDPRAESKKMGVTSKPRAETKDSFADALRMLANGNPFSPRGIDTAQASRVKEPVVLAKVMSIDSYIGSPQPVTPLQKSSQHEWLEPAYDHHAITQPPAANPSLAPTIMNQPAERPLIPNEELLHDMILQLQDLVGENEHRDSALTNFKSLSPPRRHIQPPPGLGLNQGVEIVDDGYIQQSSSSRSVQMFQPNEYDARPIVRLTLPAYNSMVENEIKIKDDMAKADRRHRDELYRLQSELDHLNSQVLRHQSNPQPSQTGSASAVLEKKDDMIRELNGRLAAALMSERLVDSLTVELERLRSSQNATINAHQDEKGVLIARKDQEISGLKARLMTSEQNEKSVKALVAERDALLTKLSAAPNASQQQENITKLAKQEKEILNLYAKIATEENKNNHLSNQLKKMSKVPAATKHIAELEEKLKHKTAEANRLRNDLREANRVIEVKQATCEKFSQGGKVLRGAAHLVKTSPNTKLPKTVFSCVECYVKSLTCDSSPTCRNCVENGEKCFRWRCSLSGELRSLTGGFPSGKAREFAIVDGRG</sequence>
<organism evidence="1 2">
    <name type="scientific">Lindgomyces ingoldianus</name>
    <dbReference type="NCBI Taxonomy" id="673940"/>
    <lineage>
        <taxon>Eukaryota</taxon>
        <taxon>Fungi</taxon>
        <taxon>Dikarya</taxon>
        <taxon>Ascomycota</taxon>
        <taxon>Pezizomycotina</taxon>
        <taxon>Dothideomycetes</taxon>
        <taxon>Pleosporomycetidae</taxon>
        <taxon>Pleosporales</taxon>
        <taxon>Lindgomycetaceae</taxon>
        <taxon>Lindgomyces</taxon>
    </lineage>
</organism>
<dbReference type="Proteomes" id="UP000799755">
    <property type="component" value="Unassembled WGS sequence"/>
</dbReference>
<accession>A0ACB6QEK1</accession>
<protein>
    <submittedName>
        <fullName evidence="1">Uncharacterized protein</fullName>
    </submittedName>
</protein>
<keyword evidence="2" id="KW-1185">Reference proteome</keyword>
<name>A0ACB6QEK1_9PLEO</name>